<accession>L8FMX3</accession>
<dbReference type="InParanoid" id="L8FMX3"/>
<dbReference type="Pfam" id="PF22936">
    <property type="entry name" value="Pol_BBD"/>
    <property type="match status" value="1"/>
</dbReference>
<dbReference type="STRING" id="658429.L8FMX3"/>
<proteinExistence type="predicted"/>
<name>L8FMX3_PSED2</name>
<dbReference type="InterPro" id="IPR054722">
    <property type="entry name" value="PolX-like_BBD"/>
</dbReference>
<keyword evidence="5" id="KW-1185">Reference proteome</keyword>
<protein>
    <recommendedName>
        <fullName evidence="3">Retrovirus-related Pol polyprotein from transposon TNT 1-94-like beta-barrel domain-containing protein</fullName>
    </recommendedName>
</protein>
<feature type="region of interest" description="Disordered" evidence="1">
    <location>
        <begin position="275"/>
        <end position="298"/>
    </location>
</feature>
<feature type="compositionally biased region" description="Polar residues" evidence="1">
    <location>
        <begin position="537"/>
        <end position="553"/>
    </location>
</feature>
<organism evidence="4 5">
    <name type="scientific">Pseudogymnoascus destructans (strain ATCC MYA-4855 / 20631-21)</name>
    <name type="common">Bat white-nose syndrome fungus</name>
    <name type="synonym">Geomyces destructans</name>
    <dbReference type="NCBI Taxonomy" id="658429"/>
    <lineage>
        <taxon>Eukaryota</taxon>
        <taxon>Fungi</taxon>
        <taxon>Dikarya</taxon>
        <taxon>Ascomycota</taxon>
        <taxon>Pezizomycotina</taxon>
        <taxon>Leotiomycetes</taxon>
        <taxon>Thelebolales</taxon>
        <taxon>Thelebolaceae</taxon>
        <taxon>Pseudogymnoascus</taxon>
    </lineage>
</organism>
<evidence type="ECO:0000313" key="4">
    <source>
        <dbReference type="EMBL" id="ELR01828.1"/>
    </source>
</evidence>
<sequence length="833" mass="94254">MESLSATSLYRVILKDRSSWNLWIGKLQDQAQAQGIWYLVDPDAPDTANPMSEAPRAPPSELQLLQHENNSRQEHYSQSILAYEAAPVDARPPKPYYAPASTKDIIDELDKSYKTVNPDKWYNDWLQAYSQGIEYNIGEIIEPSATLDFLEAISARMAPDWGKQTLNEATIAYELNKPVDSLFEIARTFSVISRASANPSPASFAVIDPQKPDEAVVCPCKRSKHPWETIECYQLLEAITGKTNKGCYPMIPEHRNRILTEVHKPEFKELRRLLSSKGMTPPQPKKSQNQSSEPARGNNDYRATYNAAIIAPWLDQSLGVYTVIGQKHLLSESTLLDNCGAVHIVNCKDLLEPGSMIYPSTPEFVESGTTSFAIVARGTRIIRKILHGPSGPQTADLILNNVQRPEYIDEFHEDYDEAKDGDKLRKYEAWEKGDAQMQLAIQYNCKTIPGKVASAKDTALEMWRALQQQYEGSGSVLKYNAIQDYVHLKYENFSSLDTFIIAWPTWAERQRSLLQSPDHPITLDSLIDDLTDEARSKSTPTGSNALYGNKSQGTGKGKNPSKDKKNGDRPSCPHCTMPKPRHSPQDCLENNKEKRDEWERKNGKKWTPYRKHIEKKKNETKDEGNDSKNYFDLVAFSMPAKSNTISRDRWLFDTGADEHIANSLEKFDTYEERMDLPFMNTANGLVRPQGCGSVRLFGVKGNREKTQITLHHVIYMPSSPVCLFSGKKLYSSGGHLQNGQLLDKHGNEMGIVNSDLFLYEFKMEAKESLIPPLILPAAIEQKNTDIELWHRRLCHLGLDNVRKTKDMLLKKFIVMLLLDILVVIPAVGLCRFL</sequence>
<keyword evidence="2" id="KW-1133">Transmembrane helix</keyword>
<dbReference type="Proteomes" id="UP000011064">
    <property type="component" value="Unassembled WGS sequence"/>
</dbReference>
<evidence type="ECO:0000259" key="3">
    <source>
        <dbReference type="Pfam" id="PF22936"/>
    </source>
</evidence>
<feature type="transmembrane region" description="Helical" evidence="2">
    <location>
        <begin position="812"/>
        <end position="832"/>
    </location>
</feature>
<reference evidence="5" key="1">
    <citation type="submission" date="2010-09" db="EMBL/GenBank/DDBJ databases">
        <title>The genome sequence of Geomyces destructans 20631-21.</title>
        <authorList>
            <consortium name="The Broad Institute Genome Sequencing Platform"/>
            <person name="Cuomo C.A."/>
            <person name="Blehert D.S."/>
            <person name="Lorch J.M."/>
            <person name="Young S.K."/>
            <person name="Zeng Q."/>
            <person name="Gargeya S."/>
            <person name="Fitzgerald M."/>
            <person name="Haas B."/>
            <person name="Abouelleil A."/>
            <person name="Alvarado L."/>
            <person name="Arachchi H.M."/>
            <person name="Berlin A."/>
            <person name="Brown A."/>
            <person name="Chapman S.B."/>
            <person name="Chen Z."/>
            <person name="Dunbar C."/>
            <person name="Freedman E."/>
            <person name="Gearin G."/>
            <person name="Gellesch M."/>
            <person name="Goldberg J."/>
            <person name="Griggs A."/>
            <person name="Gujja S."/>
            <person name="Heiman D."/>
            <person name="Howarth C."/>
            <person name="Larson L."/>
            <person name="Lui A."/>
            <person name="MacDonald P.J.P."/>
            <person name="Montmayeur A."/>
            <person name="Murphy C."/>
            <person name="Neiman D."/>
            <person name="Pearson M."/>
            <person name="Priest M."/>
            <person name="Roberts A."/>
            <person name="Saif S."/>
            <person name="Shea T."/>
            <person name="Shenoy N."/>
            <person name="Sisk P."/>
            <person name="Stolte C."/>
            <person name="Sykes S."/>
            <person name="Wortman J."/>
            <person name="Nusbaum C."/>
            <person name="Birren B."/>
        </authorList>
    </citation>
    <scope>NUCLEOTIDE SEQUENCE [LARGE SCALE GENOMIC DNA]</scope>
    <source>
        <strain evidence="5">ATCC MYA-4855 / 20631-21</strain>
    </source>
</reference>
<keyword evidence="2" id="KW-0472">Membrane</keyword>
<evidence type="ECO:0000313" key="5">
    <source>
        <dbReference type="Proteomes" id="UP000011064"/>
    </source>
</evidence>
<feature type="compositionally biased region" description="Basic and acidic residues" evidence="1">
    <location>
        <begin position="589"/>
        <end position="601"/>
    </location>
</feature>
<evidence type="ECO:0000256" key="2">
    <source>
        <dbReference type="SAM" id="Phobius"/>
    </source>
</evidence>
<dbReference type="HOGENOM" id="CLU_340690_0_0_1"/>
<gene>
    <name evidence="4" type="ORF">GMDG_00928</name>
</gene>
<evidence type="ECO:0000256" key="1">
    <source>
        <dbReference type="SAM" id="MobiDB-lite"/>
    </source>
</evidence>
<feature type="domain" description="Retrovirus-related Pol polyprotein from transposon TNT 1-94-like beta-barrel" evidence="3">
    <location>
        <begin position="650"/>
        <end position="733"/>
    </location>
</feature>
<feature type="region of interest" description="Disordered" evidence="1">
    <location>
        <begin position="533"/>
        <end position="601"/>
    </location>
</feature>
<dbReference type="VEuPathDB" id="FungiDB:GMDG_00928"/>
<keyword evidence="2" id="KW-0812">Transmembrane</keyword>
<dbReference type="AlphaFoldDB" id="L8FMX3"/>
<dbReference type="EMBL" id="GL573178">
    <property type="protein sequence ID" value="ELR01828.1"/>
    <property type="molecule type" value="Genomic_DNA"/>
</dbReference>